<evidence type="ECO:0000313" key="3">
    <source>
        <dbReference type="Proteomes" id="UP000220828"/>
    </source>
</evidence>
<feature type="coiled-coil region" evidence="1">
    <location>
        <begin position="14"/>
        <end position="41"/>
    </location>
</feature>
<keyword evidence="1" id="KW-0175">Coiled coil</keyword>
<gene>
    <name evidence="2" type="ORF">B0A77_09890</name>
</gene>
<proteinExistence type="predicted"/>
<dbReference type="AlphaFoldDB" id="A0A2H3KAP5"/>
<accession>A0A2H3KAP5</accession>
<dbReference type="Proteomes" id="UP000220828">
    <property type="component" value="Unassembled WGS sequence"/>
</dbReference>
<dbReference type="OrthoDB" id="1377058at2"/>
<reference evidence="2 3" key="1">
    <citation type="submission" date="2017-09" db="EMBL/GenBank/DDBJ databases">
        <title>Whole genomes of Flavobacteriaceae.</title>
        <authorList>
            <person name="Stine C."/>
            <person name="Li C."/>
            <person name="Tadesse D."/>
        </authorList>
    </citation>
    <scope>NUCLEOTIDE SEQUENCE [LARGE SCALE GENOMIC DNA]</scope>
    <source>
        <strain evidence="2 3">ATCC 35036</strain>
    </source>
</reference>
<evidence type="ECO:0000313" key="2">
    <source>
        <dbReference type="EMBL" id="PDS23804.1"/>
    </source>
</evidence>
<sequence>MKDTKKNLDLPNFVKEQSKIIDSLQKRVNELNNDFEIEKDCKNRVYFFILEKGYFDEYVAYDRDKQRQI</sequence>
<name>A0A2H3KAP5_9FLAO</name>
<comment type="caution">
    <text evidence="2">The sequence shown here is derived from an EMBL/GenBank/DDBJ whole genome shotgun (WGS) entry which is preliminary data.</text>
</comment>
<dbReference type="RefSeq" id="WP_097554331.1">
    <property type="nucleotide sequence ID" value="NZ_PCMW01000053.1"/>
</dbReference>
<organism evidence="2 3">
    <name type="scientific">Flavobacterium branchiophilum</name>
    <dbReference type="NCBI Taxonomy" id="55197"/>
    <lineage>
        <taxon>Bacteria</taxon>
        <taxon>Pseudomonadati</taxon>
        <taxon>Bacteroidota</taxon>
        <taxon>Flavobacteriia</taxon>
        <taxon>Flavobacteriales</taxon>
        <taxon>Flavobacteriaceae</taxon>
        <taxon>Flavobacterium</taxon>
    </lineage>
</organism>
<evidence type="ECO:0000256" key="1">
    <source>
        <dbReference type="SAM" id="Coils"/>
    </source>
</evidence>
<dbReference type="EMBL" id="PCMW01000053">
    <property type="protein sequence ID" value="PDS23804.1"/>
    <property type="molecule type" value="Genomic_DNA"/>
</dbReference>
<protein>
    <submittedName>
        <fullName evidence="2">Uncharacterized protein</fullName>
    </submittedName>
</protein>